<gene>
    <name evidence="3" type="ORF">IAA73_10230</name>
</gene>
<dbReference type="InterPro" id="IPR008928">
    <property type="entry name" value="6-hairpin_glycosidase_sf"/>
</dbReference>
<reference evidence="3" key="2">
    <citation type="journal article" date="2021" name="PeerJ">
        <title>Extensive microbial diversity within the chicken gut microbiome revealed by metagenomics and culture.</title>
        <authorList>
            <person name="Gilroy R."/>
            <person name="Ravi A."/>
            <person name="Getino M."/>
            <person name="Pursley I."/>
            <person name="Horton D.L."/>
            <person name="Alikhan N.F."/>
            <person name="Baker D."/>
            <person name="Gharbi K."/>
            <person name="Hall N."/>
            <person name="Watson M."/>
            <person name="Adriaenssens E.M."/>
            <person name="Foster-Nyarko E."/>
            <person name="Jarju S."/>
            <person name="Secka A."/>
            <person name="Antonio M."/>
            <person name="Oren A."/>
            <person name="Chaudhuri R.R."/>
            <person name="La Ragione R."/>
            <person name="Hildebrand F."/>
            <person name="Pallen M.J."/>
        </authorList>
    </citation>
    <scope>NUCLEOTIDE SEQUENCE</scope>
    <source>
        <strain evidence="3">G3-3990</strain>
    </source>
</reference>
<keyword evidence="1 3" id="KW-0378">Hydrolase</keyword>
<dbReference type="EMBL" id="JADIMG010000097">
    <property type="protein sequence ID" value="MBO8460691.1"/>
    <property type="molecule type" value="Genomic_DNA"/>
</dbReference>
<dbReference type="GO" id="GO:0005975">
    <property type="term" value="P:carbohydrate metabolic process"/>
    <property type="evidence" value="ECO:0007669"/>
    <property type="project" value="InterPro"/>
</dbReference>
<sequence>MKYKVLLPMALALPLCVSAAEFRTDSLYSKWVIDSRMGSFNNKTKTVGFATPAHPQCTATWDYVPGLVAKGILKAYTQYKDSTWSAYWLEGVRNYADAHMDITFDEYKGKDRRDDIDWLNAAKIFFELHEHTGQDMYKKKVEDACHVLSTQHGRIQAPLPGAGGFWHKGGGLVKGYDNQMWLDGLYMGAAMYGEYVGRYTPENEKAWADIALQFDTVFHYTWNEEEKLCHHAWSAAPWQENSFWADPKTGRSAEFWARGMGWFFAALVDVLEYMPAGVDVNASGVDARTRLMGYLEKVADGLKNRQDNESGCWYQLLKYDDTFVAESYNGVACGHANYLEASASSMFTYAYLKAMRLGLLDKGKYADMAVKAYKGLIEEFVVENADGTISIVSSCESAGLGGGAKSGEPKYRDGSAAYYLCGYDVPVNDHTEGKALGPFIMASLEYELLEK</sequence>
<dbReference type="InterPro" id="IPR010905">
    <property type="entry name" value="Glyco_hydro_88"/>
</dbReference>
<feature type="chain" id="PRO_5039133380" evidence="2">
    <location>
        <begin position="20"/>
        <end position="451"/>
    </location>
</feature>
<keyword evidence="2" id="KW-0732">Signal</keyword>
<dbReference type="Gene3D" id="1.50.10.10">
    <property type="match status" value="1"/>
</dbReference>
<feature type="signal peptide" evidence="2">
    <location>
        <begin position="1"/>
        <end position="19"/>
    </location>
</feature>
<evidence type="ECO:0000256" key="2">
    <source>
        <dbReference type="SAM" id="SignalP"/>
    </source>
</evidence>
<name>A0A9D9HVU4_9BACT</name>
<dbReference type="PANTHER" id="PTHR33886:SF8">
    <property type="entry name" value="UNSATURATED RHAMNOGALACTURONAN HYDROLASE (EUROFUNG)"/>
    <property type="match status" value="1"/>
</dbReference>
<dbReference type="InterPro" id="IPR012341">
    <property type="entry name" value="6hp_glycosidase-like_sf"/>
</dbReference>
<evidence type="ECO:0000313" key="3">
    <source>
        <dbReference type="EMBL" id="MBO8460691.1"/>
    </source>
</evidence>
<accession>A0A9D9HVU4</accession>
<dbReference type="PANTHER" id="PTHR33886">
    <property type="entry name" value="UNSATURATED RHAMNOGALACTURONAN HYDROLASE (EUROFUNG)"/>
    <property type="match status" value="1"/>
</dbReference>
<protein>
    <submittedName>
        <fullName evidence="3">Glycoside hydrolase family 88 protein</fullName>
    </submittedName>
</protein>
<evidence type="ECO:0000256" key="1">
    <source>
        <dbReference type="ARBA" id="ARBA00022801"/>
    </source>
</evidence>
<proteinExistence type="predicted"/>
<dbReference type="Proteomes" id="UP000823641">
    <property type="component" value="Unassembled WGS sequence"/>
</dbReference>
<reference evidence="3" key="1">
    <citation type="submission" date="2020-10" db="EMBL/GenBank/DDBJ databases">
        <authorList>
            <person name="Gilroy R."/>
        </authorList>
    </citation>
    <scope>NUCLEOTIDE SEQUENCE</scope>
    <source>
        <strain evidence="3">G3-3990</strain>
    </source>
</reference>
<evidence type="ECO:0000313" key="4">
    <source>
        <dbReference type="Proteomes" id="UP000823641"/>
    </source>
</evidence>
<dbReference type="Pfam" id="PF07470">
    <property type="entry name" value="Glyco_hydro_88"/>
    <property type="match status" value="1"/>
</dbReference>
<dbReference type="InterPro" id="IPR052043">
    <property type="entry name" value="PolySaccharide_Degr_Enz"/>
</dbReference>
<organism evidence="3 4">
    <name type="scientific">Candidatus Gallipaludibacter merdavium</name>
    <dbReference type="NCBI Taxonomy" id="2840839"/>
    <lineage>
        <taxon>Bacteria</taxon>
        <taxon>Pseudomonadati</taxon>
        <taxon>Bacteroidota</taxon>
        <taxon>Bacteroidia</taxon>
        <taxon>Bacteroidales</taxon>
        <taxon>Candidatus Gallipaludibacter</taxon>
    </lineage>
</organism>
<dbReference type="AlphaFoldDB" id="A0A9D9HVU4"/>
<dbReference type="SUPFAM" id="SSF48208">
    <property type="entry name" value="Six-hairpin glycosidases"/>
    <property type="match status" value="1"/>
</dbReference>
<dbReference type="GO" id="GO:0016787">
    <property type="term" value="F:hydrolase activity"/>
    <property type="evidence" value="ECO:0007669"/>
    <property type="project" value="UniProtKB-KW"/>
</dbReference>
<comment type="caution">
    <text evidence="3">The sequence shown here is derived from an EMBL/GenBank/DDBJ whole genome shotgun (WGS) entry which is preliminary data.</text>
</comment>